<evidence type="ECO:0000256" key="6">
    <source>
        <dbReference type="ARBA" id="ARBA00023136"/>
    </source>
</evidence>
<gene>
    <name evidence="8 10" type="primary">ftsL</name>
    <name evidence="10" type="ORF">ACFFIT_09990</name>
</gene>
<feature type="transmembrane region" description="Helical" evidence="8">
    <location>
        <begin position="21"/>
        <end position="39"/>
    </location>
</feature>
<reference evidence="10 11" key="1">
    <citation type="submission" date="2024-09" db="EMBL/GenBank/DDBJ databases">
        <authorList>
            <person name="Sun Q."/>
            <person name="Mori K."/>
        </authorList>
    </citation>
    <scope>NUCLEOTIDE SEQUENCE [LARGE SCALE GENOMIC DNA]</scope>
    <source>
        <strain evidence="10 11">CCM 8545</strain>
    </source>
</reference>
<organism evidence="10 11">
    <name type="scientific">Thorsellia kenyensis</name>
    <dbReference type="NCBI Taxonomy" id="1549888"/>
    <lineage>
        <taxon>Bacteria</taxon>
        <taxon>Pseudomonadati</taxon>
        <taxon>Pseudomonadota</taxon>
        <taxon>Gammaproteobacteria</taxon>
        <taxon>Enterobacterales</taxon>
        <taxon>Thorselliaceae</taxon>
        <taxon>Thorsellia</taxon>
    </lineage>
</organism>
<comment type="function">
    <text evidence="8">Essential cell division protein. May link together the upstream cell division proteins, which are predominantly cytoplasmic, with the downstream cell division proteins, which are predominantly periplasmic.</text>
</comment>
<evidence type="ECO:0000256" key="4">
    <source>
        <dbReference type="ARBA" id="ARBA00022692"/>
    </source>
</evidence>
<proteinExistence type="inferred from homology"/>
<dbReference type="PANTHER" id="PTHR37479">
    <property type="entry name" value="CELL DIVISION PROTEIN FTSL"/>
    <property type="match status" value="1"/>
</dbReference>
<evidence type="ECO:0000256" key="3">
    <source>
        <dbReference type="ARBA" id="ARBA00022618"/>
    </source>
</evidence>
<dbReference type="RefSeq" id="WP_385877514.1">
    <property type="nucleotide sequence ID" value="NZ_JBHLXE010000100.1"/>
</dbReference>
<evidence type="ECO:0000313" key="11">
    <source>
        <dbReference type="Proteomes" id="UP001589758"/>
    </source>
</evidence>
<comment type="caution">
    <text evidence="10">The sequence shown here is derived from an EMBL/GenBank/DDBJ whole genome shotgun (WGS) entry which is preliminary data.</text>
</comment>
<keyword evidence="6 8" id="KW-0472">Membrane</keyword>
<comment type="subcellular location">
    <subcellularLocation>
        <location evidence="8">Cell inner membrane</location>
        <topology evidence="8">Single-pass type II membrane protein</topology>
    </subcellularLocation>
    <subcellularLocation>
        <location evidence="1">Cell membrane</location>
        <topology evidence="1">Single-pass type II membrane protein</topology>
    </subcellularLocation>
    <text evidence="8">Localizes to the division septum where it forms a ring structure.</text>
</comment>
<evidence type="ECO:0000256" key="9">
    <source>
        <dbReference type="NCBIfam" id="TIGR02209"/>
    </source>
</evidence>
<sequence>MAKQPNLVKIIVKDIFKRSKLAMLFFILIILTVTFTILITNETRILRYALEQKEVEKKSLDLEWRNLILEEKNLGEQQRIEKIAQEVLKMTLITSENELILMVPAAQN</sequence>
<keyword evidence="11" id="KW-1185">Reference proteome</keyword>
<dbReference type="Pfam" id="PF04999">
    <property type="entry name" value="FtsL"/>
    <property type="match status" value="1"/>
</dbReference>
<comment type="similarity">
    <text evidence="8">Belongs to the FtsL family.</text>
</comment>
<keyword evidence="2 8" id="KW-1003">Cell membrane</keyword>
<keyword evidence="4 8" id="KW-0812">Transmembrane</keyword>
<keyword evidence="3 8" id="KW-0132">Cell division</keyword>
<keyword evidence="8" id="KW-0997">Cell inner membrane</keyword>
<evidence type="ECO:0000256" key="1">
    <source>
        <dbReference type="ARBA" id="ARBA00004401"/>
    </source>
</evidence>
<comment type="subunit">
    <text evidence="8">Part of a complex composed of FtsB, FtsL and FtsQ.</text>
</comment>
<evidence type="ECO:0000313" key="10">
    <source>
        <dbReference type="EMBL" id="MFC0180405.1"/>
    </source>
</evidence>
<dbReference type="EMBL" id="JBHLXE010000100">
    <property type="protein sequence ID" value="MFC0180405.1"/>
    <property type="molecule type" value="Genomic_DNA"/>
</dbReference>
<dbReference type="NCBIfam" id="TIGR02209">
    <property type="entry name" value="ftsL_broad"/>
    <property type="match status" value="1"/>
</dbReference>
<evidence type="ECO:0000256" key="2">
    <source>
        <dbReference type="ARBA" id="ARBA00022475"/>
    </source>
</evidence>
<dbReference type="Proteomes" id="UP001589758">
    <property type="component" value="Unassembled WGS sequence"/>
</dbReference>
<evidence type="ECO:0000256" key="5">
    <source>
        <dbReference type="ARBA" id="ARBA00022989"/>
    </source>
</evidence>
<keyword evidence="5 8" id="KW-1133">Transmembrane helix</keyword>
<accession>A0ABV6CBQ6</accession>
<dbReference type="HAMAP" id="MF_00910">
    <property type="entry name" value="FtsL"/>
    <property type="match status" value="1"/>
</dbReference>
<dbReference type="InterPro" id="IPR011922">
    <property type="entry name" value="Cell_div_FtsL"/>
</dbReference>
<protein>
    <recommendedName>
        <fullName evidence="8 9">Cell division protein FtsL</fullName>
    </recommendedName>
</protein>
<dbReference type="PANTHER" id="PTHR37479:SF1">
    <property type="entry name" value="CELL DIVISION PROTEIN FTSL"/>
    <property type="match status" value="1"/>
</dbReference>
<evidence type="ECO:0000256" key="8">
    <source>
        <dbReference type="HAMAP-Rule" id="MF_00910"/>
    </source>
</evidence>
<dbReference type="GO" id="GO:0051301">
    <property type="term" value="P:cell division"/>
    <property type="evidence" value="ECO:0007669"/>
    <property type="project" value="UniProtKB-KW"/>
</dbReference>
<keyword evidence="7 8" id="KW-0131">Cell cycle</keyword>
<evidence type="ECO:0000256" key="7">
    <source>
        <dbReference type="ARBA" id="ARBA00023306"/>
    </source>
</evidence>
<name>A0ABV6CBQ6_9GAMM</name>